<protein>
    <recommendedName>
        <fullName evidence="2">Ubiquitin-like-conjugating enzyme ATG10</fullName>
    </recommendedName>
    <alternativeName>
        <fullName evidence="7">Autophagy-related protein 10</fullName>
    </alternativeName>
</protein>
<reference evidence="12" key="3">
    <citation type="submission" date="2025-04" db="UniProtKB">
        <authorList>
            <consortium name="RefSeq"/>
        </authorList>
    </citation>
    <scope>IDENTIFICATION</scope>
    <source>
        <strain evidence="12">CBS 304.34</strain>
    </source>
</reference>
<dbReference type="GO" id="GO:0015031">
    <property type="term" value="P:protein transport"/>
    <property type="evidence" value="ECO:0007669"/>
    <property type="project" value="UniProtKB-KW"/>
</dbReference>
<keyword evidence="9" id="KW-1133">Transmembrane helix</keyword>
<reference evidence="12" key="2">
    <citation type="submission" date="2020-04" db="EMBL/GenBank/DDBJ databases">
        <authorList>
            <consortium name="NCBI Genome Project"/>
        </authorList>
    </citation>
    <scope>NUCLEOTIDE SEQUENCE</scope>
    <source>
        <strain evidence="12">CBS 304.34</strain>
    </source>
</reference>
<dbReference type="EMBL" id="MU003700">
    <property type="protein sequence ID" value="KAF2809970.1"/>
    <property type="molecule type" value="Genomic_DNA"/>
</dbReference>
<comment type="similarity">
    <text evidence="1">Belongs to the ATG10 family.</text>
</comment>
<evidence type="ECO:0000313" key="11">
    <source>
        <dbReference type="Proteomes" id="UP000504636"/>
    </source>
</evidence>
<dbReference type="RefSeq" id="XP_033576934.1">
    <property type="nucleotide sequence ID" value="XM_033716775.1"/>
</dbReference>
<dbReference type="GeneID" id="54457668"/>
<dbReference type="PANTHER" id="PTHR14957">
    <property type="entry name" value="UBIQUITIN-LIKE-CONJUGATING ENZYME ATG10"/>
    <property type="match status" value="1"/>
</dbReference>
<keyword evidence="3" id="KW-0808">Transferase</keyword>
<keyword evidence="6" id="KW-0072">Autophagy</keyword>
<evidence type="ECO:0000256" key="9">
    <source>
        <dbReference type="SAM" id="Phobius"/>
    </source>
</evidence>
<keyword evidence="4" id="KW-0833">Ubl conjugation pathway</keyword>
<reference evidence="10 12" key="1">
    <citation type="journal article" date="2020" name="Stud. Mycol.">
        <title>101 Dothideomycetes genomes: a test case for predicting lifestyles and emergence of pathogens.</title>
        <authorList>
            <person name="Haridas S."/>
            <person name="Albert R."/>
            <person name="Binder M."/>
            <person name="Bloem J."/>
            <person name="Labutti K."/>
            <person name="Salamov A."/>
            <person name="Andreopoulos B."/>
            <person name="Baker S."/>
            <person name="Barry K."/>
            <person name="Bills G."/>
            <person name="Bluhm B."/>
            <person name="Cannon C."/>
            <person name="Castanera R."/>
            <person name="Culley D."/>
            <person name="Daum C."/>
            <person name="Ezra D."/>
            <person name="Gonzalez J."/>
            <person name="Henrissat B."/>
            <person name="Kuo A."/>
            <person name="Liang C."/>
            <person name="Lipzen A."/>
            <person name="Lutzoni F."/>
            <person name="Magnuson J."/>
            <person name="Mondo S."/>
            <person name="Nolan M."/>
            <person name="Ohm R."/>
            <person name="Pangilinan J."/>
            <person name="Park H.-J."/>
            <person name="Ramirez L."/>
            <person name="Alfaro M."/>
            <person name="Sun H."/>
            <person name="Tritt A."/>
            <person name="Yoshinaga Y."/>
            <person name="Zwiers L.-H."/>
            <person name="Turgeon B."/>
            <person name="Goodwin S."/>
            <person name="Spatafora J."/>
            <person name="Crous P."/>
            <person name="Grigoriev I."/>
        </authorList>
    </citation>
    <scope>NUCLEOTIDE SEQUENCE</scope>
    <source>
        <strain evidence="10 12">CBS 304.34</strain>
    </source>
</reference>
<dbReference type="GO" id="GO:0000045">
    <property type="term" value="P:autophagosome assembly"/>
    <property type="evidence" value="ECO:0007669"/>
    <property type="project" value="TreeGrafter"/>
</dbReference>
<evidence type="ECO:0000256" key="1">
    <source>
        <dbReference type="ARBA" id="ARBA00005696"/>
    </source>
</evidence>
<keyword evidence="11" id="KW-1185">Reference proteome</keyword>
<dbReference type="Pfam" id="PF03987">
    <property type="entry name" value="Autophagy_act_C"/>
    <property type="match status" value="1"/>
</dbReference>
<evidence type="ECO:0000256" key="5">
    <source>
        <dbReference type="ARBA" id="ARBA00022927"/>
    </source>
</evidence>
<dbReference type="GO" id="GO:0005829">
    <property type="term" value="C:cytosol"/>
    <property type="evidence" value="ECO:0007669"/>
    <property type="project" value="TreeGrafter"/>
</dbReference>
<keyword evidence="9" id="KW-0812">Transmembrane</keyword>
<proteinExistence type="inferred from homology"/>
<keyword evidence="5" id="KW-0653">Protein transport</keyword>
<feature type="region of interest" description="Disordered" evidence="8">
    <location>
        <begin position="61"/>
        <end position="87"/>
    </location>
</feature>
<dbReference type="InterPro" id="IPR007135">
    <property type="entry name" value="Atg3/Atg10"/>
</dbReference>
<keyword evidence="5" id="KW-0813">Transport</keyword>
<evidence type="ECO:0000256" key="8">
    <source>
        <dbReference type="SAM" id="MobiDB-lite"/>
    </source>
</evidence>
<organism evidence="10">
    <name type="scientific">Mytilinidion resinicola</name>
    <dbReference type="NCBI Taxonomy" id="574789"/>
    <lineage>
        <taxon>Eukaryota</taxon>
        <taxon>Fungi</taxon>
        <taxon>Dikarya</taxon>
        <taxon>Ascomycota</taxon>
        <taxon>Pezizomycotina</taxon>
        <taxon>Dothideomycetes</taxon>
        <taxon>Pleosporomycetidae</taxon>
        <taxon>Mytilinidiales</taxon>
        <taxon>Mytilinidiaceae</taxon>
        <taxon>Mytilinidion</taxon>
    </lineage>
</organism>
<dbReference type="PANTHER" id="PTHR14957:SF1">
    <property type="entry name" value="UBIQUITIN-LIKE-CONJUGATING ENZYME ATG10"/>
    <property type="match status" value="1"/>
</dbReference>
<keyword evidence="9" id="KW-0472">Membrane</keyword>
<dbReference type="OrthoDB" id="4089664at2759"/>
<accession>A0A6A6YMF0</accession>
<gene>
    <name evidence="10 12" type="ORF">BDZ99DRAFT_415968</name>
</gene>
<evidence type="ECO:0000256" key="7">
    <source>
        <dbReference type="ARBA" id="ARBA00029833"/>
    </source>
</evidence>
<feature type="transmembrane region" description="Helical" evidence="9">
    <location>
        <begin position="187"/>
        <end position="209"/>
    </location>
</feature>
<dbReference type="GO" id="GO:0032446">
    <property type="term" value="P:protein modification by small protein conjugation"/>
    <property type="evidence" value="ECO:0007669"/>
    <property type="project" value="TreeGrafter"/>
</dbReference>
<evidence type="ECO:0000256" key="4">
    <source>
        <dbReference type="ARBA" id="ARBA00022786"/>
    </source>
</evidence>
<evidence type="ECO:0000256" key="3">
    <source>
        <dbReference type="ARBA" id="ARBA00022679"/>
    </source>
</evidence>
<evidence type="ECO:0000313" key="10">
    <source>
        <dbReference type="EMBL" id="KAF2809970.1"/>
    </source>
</evidence>
<dbReference type="Proteomes" id="UP000504636">
    <property type="component" value="Unplaced"/>
</dbReference>
<feature type="compositionally biased region" description="Acidic residues" evidence="8">
    <location>
        <begin position="67"/>
        <end position="80"/>
    </location>
</feature>
<evidence type="ECO:0000256" key="2">
    <source>
        <dbReference type="ARBA" id="ARBA00021099"/>
    </source>
</evidence>
<evidence type="ECO:0000256" key="6">
    <source>
        <dbReference type="ARBA" id="ARBA00023006"/>
    </source>
</evidence>
<sequence>MKTLVSFPSITVSEFEEACQAINTRFDLCGHLQNDWSRVDLVKQDVVHLRITRILHQTTKRAHSNIDEAEDEVHEEDEEALQSRSPSESGIRIEYQVFLSPIYRVPVLYLNLEDRRGVVPPTIESLYEQVIPEHFKAQVRDLGVIGGITMADHPITNRPVFFVHPCNTADALRASLEETKITADQYILLWIGIVGGCVGLQVPTAIAIARTNGTHGKSNAS</sequence>
<name>A0A6A6YMF0_9PEZI</name>
<evidence type="ECO:0000313" key="12">
    <source>
        <dbReference type="RefSeq" id="XP_033576934.1"/>
    </source>
</evidence>
<dbReference type="GO" id="GO:0000422">
    <property type="term" value="P:autophagy of mitochondrion"/>
    <property type="evidence" value="ECO:0007669"/>
    <property type="project" value="TreeGrafter"/>
</dbReference>
<dbReference type="AlphaFoldDB" id="A0A6A6YMF0"/>
<dbReference type="GO" id="GO:0061651">
    <property type="term" value="F:Atg12 conjugating enzyme activity"/>
    <property type="evidence" value="ECO:0007669"/>
    <property type="project" value="TreeGrafter"/>
</dbReference>
<dbReference type="Gene3D" id="3.30.1460.50">
    <property type="match status" value="1"/>
</dbReference>